<comment type="similarity">
    <text evidence="2">Belongs to the NEMP family.</text>
</comment>
<accession>F0WL00</accession>
<organism evidence="10">
    <name type="scientific">Albugo laibachii Nc14</name>
    <dbReference type="NCBI Taxonomy" id="890382"/>
    <lineage>
        <taxon>Eukaryota</taxon>
        <taxon>Sar</taxon>
        <taxon>Stramenopiles</taxon>
        <taxon>Oomycota</taxon>
        <taxon>Peronosporomycetes</taxon>
        <taxon>Albuginales</taxon>
        <taxon>Albuginaceae</taxon>
        <taxon>Albugo</taxon>
    </lineage>
</organism>
<evidence type="ECO:0000256" key="8">
    <source>
        <dbReference type="SAM" id="Phobius"/>
    </source>
</evidence>
<dbReference type="PANTHER" id="PTHR13598:SF1">
    <property type="entry name" value="AT07567P-RELATED"/>
    <property type="match status" value="1"/>
</dbReference>
<evidence type="ECO:0000256" key="6">
    <source>
        <dbReference type="ARBA" id="ARBA00023136"/>
    </source>
</evidence>
<keyword evidence="5 8" id="KW-1133">Transmembrane helix</keyword>
<evidence type="ECO:0000256" key="5">
    <source>
        <dbReference type="ARBA" id="ARBA00022989"/>
    </source>
</evidence>
<evidence type="ECO:0000256" key="1">
    <source>
        <dbReference type="ARBA" id="ARBA00004575"/>
    </source>
</evidence>
<feature type="transmembrane region" description="Helical" evidence="8">
    <location>
        <begin position="236"/>
        <end position="259"/>
    </location>
</feature>
<dbReference type="GO" id="GO:0016301">
    <property type="term" value="F:kinase activity"/>
    <property type="evidence" value="ECO:0007669"/>
    <property type="project" value="UniProtKB-KW"/>
</dbReference>
<name>F0WL00_9STRA</name>
<feature type="transmembrane region" description="Helical" evidence="8">
    <location>
        <begin position="165"/>
        <end position="190"/>
    </location>
</feature>
<feature type="transmembrane region" description="Helical" evidence="8">
    <location>
        <begin position="291"/>
        <end position="309"/>
    </location>
</feature>
<reference evidence="10" key="1">
    <citation type="journal article" date="2011" name="PLoS Biol.">
        <title>Gene gain and loss during evolution of obligate parasitism in the white rust pathogen of Arabidopsis thaliana.</title>
        <authorList>
            <person name="Kemen E."/>
            <person name="Gardiner A."/>
            <person name="Schultz-Larsen T."/>
            <person name="Kemen A.C."/>
            <person name="Balmuth A.L."/>
            <person name="Robert-Seilaniantz A."/>
            <person name="Bailey K."/>
            <person name="Holub E."/>
            <person name="Studholme D.J."/>
            <person name="Maclean D."/>
            <person name="Jones J.D."/>
        </authorList>
    </citation>
    <scope>NUCLEOTIDE SEQUENCE</scope>
</reference>
<evidence type="ECO:0000256" key="3">
    <source>
        <dbReference type="ARBA" id="ARBA00022692"/>
    </source>
</evidence>
<keyword evidence="6 8" id="KW-0472">Membrane</keyword>
<feature type="chain" id="PRO_5003259487" evidence="9">
    <location>
        <begin position="24"/>
        <end position="481"/>
    </location>
</feature>
<dbReference type="GO" id="GO:0005637">
    <property type="term" value="C:nuclear inner membrane"/>
    <property type="evidence" value="ECO:0007669"/>
    <property type="project" value="UniProtKB-SubCell"/>
</dbReference>
<keyword evidence="10" id="KW-0418">Kinase</keyword>
<keyword evidence="10" id="KW-0808">Transferase</keyword>
<protein>
    <submittedName>
        <fullName evidence="10">Protein kinase putative</fullName>
    </submittedName>
</protein>
<dbReference type="InterPro" id="IPR019358">
    <property type="entry name" value="NEMP_fam"/>
</dbReference>
<keyword evidence="4 9" id="KW-0732">Signal</keyword>
<evidence type="ECO:0000256" key="2">
    <source>
        <dbReference type="ARBA" id="ARBA00005748"/>
    </source>
</evidence>
<evidence type="ECO:0000313" key="10">
    <source>
        <dbReference type="EMBL" id="CCA21959.1"/>
    </source>
</evidence>
<evidence type="ECO:0000256" key="4">
    <source>
        <dbReference type="ARBA" id="ARBA00022729"/>
    </source>
</evidence>
<evidence type="ECO:0000256" key="9">
    <source>
        <dbReference type="SAM" id="SignalP"/>
    </source>
</evidence>
<keyword evidence="7" id="KW-0539">Nucleus</keyword>
<dbReference type="HOGENOM" id="CLU_511436_0_0_1"/>
<comment type="subcellular location">
    <subcellularLocation>
        <location evidence="1">Nucleus inner membrane</location>
        <topology evidence="1">Multi-pass membrane protein</topology>
        <orientation evidence="1">Nucleoplasmic side</orientation>
    </subcellularLocation>
</comment>
<dbReference type="AlphaFoldDB" id="F0WL00"/>
<feature type="signal peptide" evidence="9">
    <location>
        <begin position="1"/>
        <end position="23"/>
    </location>
</feature>
<feature type="transmembrane region" description="Helical" evidence="8">
    <location>
        <begin position="202"/>
        <end position="224"/>
    </location>
</feature>
<reference evidence="10" key="2">
    <citation type="submission" date="2011-02" db="EMBL/GenBank/DDBJ databases">
        <authorList>
            <person name="MacLean D."/>
        </authorList>
    </citation>
    <scope>NUCLEOTIDE SEQUENCE</scope>
</reference>
<dbReference type="PANTHER" id="PTHR13598">
    <property type="entry name" value="AT07567P-RELATED"/>
    <property type="match status" value="1"/>
</dbReference>
<dbReference type="Pfam" id="PF10225">
    <property type="entry name" value="NEMP"/>
    <property type="match status" value="2"/>
</dbReference>
<proteinExistence type="inferred from homology"/>
<gene>
    <name evidence="10" type="primary">AlNc14C139G7190</name>
    <name evidence="10" type="ORF">ALNC14_081020</name>
</gene>
<evidence type="ECO:0000256" key="7">
    <source>
        <dbReference type="ARBA" id="ARBA00023242"/>
    </source>
</evidence>
<sequence>MKTHYIVDFAVIALLTLAKLGDSRDVKDQTSTLGSAVWLDEGVMAKGELHEWEEQKTFCFYNNATLRVRLDPLDSKPGTVCFYLLNLQRVVESTQWLPPMIRNALDLTINIAKSGLCENCVHDCPLTEGYRFNDTEILILSPYNSPCITIRTHKKPLLATSTPNIAYVFSFYTVLSTLYIQNFICGIILFHASEKLARSRAFHYTLGATIGICFSAGLALYLLSKQTRSFTRMIPGITLLQSMSSIFSIALPLTSFVIIPSTYRLLTWIVSSFSYLWDIESLFGIPHFGKLYFAVFGLIGCILVWWYQWGAIPKEISNEVLYSQDPDEVEEIGKLDPDFPLTFSQLCLSRLLRLLGIVFILHSSSSTEVSFFVIVLVSMSRIFQVIGWVMYFWYHYEKPGKHTVLITAKEFEQQAVTETEKALKELQEYIKANPDTLDTVKEENEIRLRRFAKGRNHLDVATRRTTRSNEVRPRRRMCTVQ</sequence>
<feature type="transmembrane region" description="Helical" evidence="8">
    <location>
        <begin position="369"/>
        <end position="394"/>
    </location>
</feature>
<keyword evidence="3 8" id="KW-0812">Transmembrane</keyword>
<dbReference type="EMBL" id="FR824184">
    <property type="protein sequence ID" value="CCA21959.1"/>
    <property type="molecule type" value="Genomic_DNA"/>
</dbReference>